<dbReference type="EMBL" id="CP003349">
    <property type="protein sequence ID" value="AFD07376.1"/>
    <property type="molecule type" value="Genomic_DNA"/>
</dbReference>
<organism evidence="1 2">
    <name type="scientific">Solitalea canadensis (strain ATCC 29591 / DSM 3403 / JCM 21819 / LMG 8368 / NBRC 15130 / NCIMB 12057 / USAM 9D)</name>
    <name type="common">Flexibacter canadensis</name>
    <dbReference type="NCBI Taxonomy" id="929556"/>
    <lineage>
        <taxon>Bacteria</taxon>
        <taxon>Pseudomonadati</taxon>
        <taxon>Bacteroidota</taxon>
        <taxon>Sphingobacteriia</taxon>
        <taxon>Sphingobacteriales</taxon>
        <taxon>Sphingobacteriaceae</taxon>
        <taxon>Solitalea</taxon>
    </lineage>
</organism>
<dbReference type="PROSITE" id="PS51257">
    <property type="entry name" value="PROKAR_LIPOPROTEIN"/>
    <property type="match status" value="1"/>
</dbReference>
<evidence type="ECO:0008006" key="3">
    <source>
        <dbReference type="Google" id="ProtNLM"/>
    </source>
</evidence>
<dbReference type="Gene3D" id="1.25.40.390">
    <property type="match status" value="1"/>
</dbReference>
<accession>H8KRA9</accession>
<dbReference type="KEGG" id="scn:Solca_2334"/>
<dbReference type="HOGENOM" id="CLU_025928_1_0_10"/>
<sequence>MYHSKNRLSTMKKYKIAKIAIAFTSLLIATSCTKFDDDINVSPNKPLVAYNSDLFTYAMRYVSNTSEATQGALYVQQLAETQYTDASRYTNVAFDWSVFYANPLMNLQYIISQPINPLTEATEGSANNQKAVARILRAYFYWHLTDRWGDIPYAQALQGSANFAPVYTSQKDVYYDLMKELKEAAAQIDGGKGVKTDFLYNKNMSKWKKLANTMRALMALRISKVDQTKAQTEFNDAITSGVFASNADNFVYPHLEETANQNFWFSALSKDACAPSATLVDYLISTNDPRLTTFANKNKLTPAVYAGMPYGLMNDEASQIPSKNISTVGDKLRQKTSSTQLITYAQLLFAKAEAAKAGIISGGDAEAQANYNLAIENSLIQWNGDNTGLTTFLADPAVAYDSNNAIKLIAYQRWVHLYMNGYEAWAEWRRTGYPQLTAASGTAGIPTRQAYPSSEFTLNRQNYDKAKEALGGKDDLYGRVWWNKQN</sequence>
<protein>
    <recommendedName>
        <fullName evidence="3">Starch-binding associating with outer membrane</fullName>
    </recommendedName>
</protein>
<dbReference type="Pfam" id="PF12771">
    <property type="entry name" value="SusD-like_2"/>
    <property type="match status" value="1"/>
</dbReference>
<keyword evidence="2" id="KW-1185">Reference proteome</keyword>
<proteinExistence type="predicted"/>
<gene>
    <name evidence="1" type="ordered locus">Solca_2334</name>
</gene>
<dbReference type="STRING" id="929556.Solca_2334"/>
<evidence type="ECO:0000313" key="2">
    <source>
        <dbReference type="Proteomes" id="UP000007590"/>
    </source>
</evidence>
<dbReference type="InterPro" id="IPR041662">
    <property type="entry name" value="SusD-like_2"/>
</dbReference>
<name>H8KRA9_SOLCM</name>
<dbReference type="SUPFAM" id="SSF48452">
    <property type="entry name" value="TPR-like"/>
    <property type="match status" value="1"/>
</dbReference>
<dbReference type="eggNOG" id="COG4198">
    <property type="taxonomic scope" value="Bacteria"/>
</dbReference>
<evidence type="ECO:0000313" key="1">
    <source>
        <dbReference type="EMBL" id="AFD07376.1"/>
    </source>
</evidence>
<dbReference type="InterPro" id="IPR011990">
    <property type="entry name" value="TPR-like_helical_dom_sf"/>
</dbReference>
<dbReference type="Proteomes" id="UP000007590">
    <property type="component" value="Chromosome"/>
</dbReference>
<reference evidence="1" key="1">
    <citation type="submission" date="2012-02" db="EMBL/GenBank/DDBJ databases">
        <title>The complete genome of Solitalea canadensis DSM 3403.</title>
        <authorList>
            <consortium name="US DOE Joint Genome Institute (JGI-PGF)"/>
            <person name="Lucas S."/>
            <person name="Copeland A."/>
            <person name="Lapidus A."/>
            <person name="Glavina del Rio T."/>
            <person name="Dalin E."/>
            <person name="Tice H."/>
            <person name="Bruce D."/>
            <person name="Goodwin L."/>
            <person name="Pitluck S."/>
            <person name="Peters L."/>
            <person name="Ovchinnikova G."/>
            <person name="Lu M."/>
            <person name="Kyrpides N."/>
            <person name="Mavromatis K."/>
            <person name="Ivanova N."/>
            <person name="Brettin T."/>
            <person name="Detter J.C."/>
            <person name="Han C."/>
            <person name="Larimer F."/>
            <person name="Land M."/>
            <person name="Hauser L."/>
            <person name="Markowitz V."/>
            <person name="Cheng J.-F."/>
            <person name="Hugenholtz P."/>
            <person name="Woyke T."/>
            <person name="Wu D."/>
            <person name="Spring S."/>
            <person name="Schroeder M."/>
            <person name="Kopitz M."/>
            <person name="Brambilla E."/>
            <person name="Klenk H.-P."/>
            <person name="Eisen J.A."/>
        </authorList>
    </citation>
    <scope>NUCLEOTIDE SEQUENCE</scope>
    <source>
        <strain evidence="1">DSM 3403</strain>
    </source>
</reference>
<dbReference type="AlphaFoldDB" id="H8KRA9"/>